<comment type="caution">
    <text evidence="5">The sequence shown here is derived from an EMBL/GenBank/DDBJ whole genome shotgun (WGS) entry which is preliminary data.</text>
</comment>
<feature type="repeat" description="TPR" evidence="3">
    <location>
        <begin position="93"/>
        <end position="126"/>
    </location>
</feature>
<dbReference type="Gene3D" id="1.25.40.10">
    <property type="entry name" value="Tetratricopeptide repeat domain"/>
    <property type="match status" value="2"/>
</dbReference>
<reference evidence="5" key="1">
    <citation type="submission" date="2020-07" db="EMBL/GenBank/DDBJ databases">
        <title>Genome sequence and genetic diversity analysis of an under-domesticated orphan crop, white fonio (Digitaria exilis).</title>
        <authorList>
            <person name="Bennetzen J.L."/>
            <person name="Chen S."/>
            <person name="Ma X."/>
            <person name="Wang X."/>
            <person name="Yssel A.E.J."/>
            <person name="Chaluvadi S.R."/>
            <person name="Johnson M."/>
            <person name="Gangashetty P."/>
            <person name="Hamidou F."/>
            <person name="Sanogo M.D."/>
            <person name="Zwaenepoel A."/>
            <person name="Wallace J."/>
            <person name="Van De Peer Y."/>
            <person name="Van Deynze A."/>
        </authorList>
    </citation>
    <scope>NUCLEOTIDE SEQUENCE</scope>
    <source>
        <tissue evidence="5">Leaves</tissue>
    </source>
</reference>
<feature type="repeat" description="TPR" evidence="3">
    <location>
        <begin position="158"/>
        <end position="191"/>
    </location>
</feature>
<evidence type="ECO:0000256" key="1">
    <source>
        <dbReference type="ARBA" id="ARBA00022737"/>
    </source>
</evidence>
<sequence length="206" mass="23433">MGKYKECVVDCDDAVERGTELGGDSKLFAKALSRRASALLELAGCAGDHAPAIRDLHQLLEEYGSEEKLEEVDEAERWRESLEDQKRLALEAADRHRERGNEYFKRKMYLEAAINYTRALKINPKDPRGRAQCCISLGHLPQGFKDAEKCVQLDPAFLEGYVCKAKVQFLMENYKNALETYLEGLRCDPNNLEVLDGLMRYLTVPQ</sequence>
<accession>A0A835FAU0</accession>
<dbReference type="Pfam" id="PF07719">
    <property type="entry name" value="TPR_2"/>
    <property type="match status" value="1"/>
</dbReference>
<dbReference type="PROSITE" id="PS50005">
    <property type="entry name" value="TPR"/>
    <property type="match status" value="2"/>
</dbReference>
<dbReference type="Proteomes" id="UP000636709">
    <property type="component" value="Unassembled WGS sequence"/>
</dbReference>
<dbReference type="InterPro" id="IPR011990">
    <property type="entry name" value="TPR-like_helical_dom_sf"/>
</dbReference>
<dbReference type="EMBL" id="JACEFO010001603">
    <property type="protein sequence ID" value="KAF8733112.1"/>
    <property type="molecule type" value="Genomic_DNA"/>
</dbReference>
<dbReference type="AlphaFoldDB" id="A0A835FAU0"/>
<dbReference type="SMART" id="SM00028">
    <property type="entry name" value="TPR"/>
    <property type="match status" value="2"/>
</dbReference>
<evidence type="ECO:0000313" key="5">
    <source>
        <dbReference type="EMBL" id="KAF8733112.1"/>
    </source>
</evidence>
<evidence type="ECO:0000256" key="3">
    <source>
        <dbReference type="PROSITE-ProRule" id="PRU00339"/>
    </source>
</evidence>
<feature type="coiled-coil region" evidence="4">
    <location>
        <begin position="65"/>
        <end position="99"/>
    </location>
</feature>
<keyword evidence="2 3" id="KW-0802">TPR repeat</keyword>
<proteinExistence type="predicted"/>
<dbReference type="SUPFAM" id="SSF48452">
    <property type="entry name" value="TPR-like"/>
    <property type="match status" value="2"/>
</dbReference>
<evidence type="ECO:0000256" key="4">
    <source>
        <dbReference type="SAM" id="Coils"/>
    </source>
</evidence>
<dbReference type="PANTHER" id="PTHR22904">
    <property type="entry name" value="TPR REPEAT CONTAINING PROTEIN"/>
    <property type="match status" value="1"/>
</dbReference>
<name>A0A835FAU0_9POAL</name>
<keyword evidence="6" id="KW-1185">Reference proteome</keyword>
<evidence type="ECO:0008006" key="7">
    <source>
        <dbReference type="Google" id="ProtNLM"/>
    </source>
</evidence>
<dbReference type="GO" id="GO:0051879">
    <property type="term" value="F:Hsp90 protein binding"/>
    <property type="evidence" value="ECO:0007669"/>
    <property type="project" value="TreeGrafter"/>
</dbReference>
<protein>
    <recommendedName>
        <fullName evidence="7">Tetratricopeptide repeat protein</fullName>
    </recommendedName>
</protein>
<dbReference type="InterPro" id="IPR019734">
    <property type="entry name" value="TPR_rpt"/>
</dbReference>
<keyword evidence="4" id="KW-0175">Coiled coil</keyword>
<dbReference type="OrthoDB" id="10064100at2759"/>
<dbReference type="InterPro" id="IPR013105">
    <property type="entry name" value="TPR_2"/>
</dbReference>
<evidence type="ECO:0000256" key="2">
    <source>
        <dbReference type="ARBA" id="ARBA00022803"/>
    </source>
</evidence>
<organism evidence="5 6">
    <name type="scientific">Digitaria exilis</name>
    <dbReference type="NCBI Taxonomy" id="1010633"/>
    <lineage>
        <taxon>Eukaryota</taxon>
        <taxon>Viridiplantae</taxon>
        <taxon>Streptophyta</taxon>
        <taxon>Embryophyta</taxon>
        <taxon>Tracheophyta</taxon>
        <taxon>Spermatophyta</taxon>
        <taxon>Magnoliopsida</taxon>
        <taxon>Liliopsida</taxon>
        <taxon>Poales</taxon>
        <taxon>Poaceae</taxon>
        <taxon>PACMAD clade</taxon>
        <taxon>Panicoideae</taxon>
        <taxon>Panicodae</taxon>
        <taxon>Paniceae</taxon>
        <taxon>Anthephorinae</taxon>
        <taxon>Digitaria</taxon>
    </lineage>
</organism>
<keyword evidence="1" id="KW-0677">Repeat</keyword>
<gene>
    <name evidence="5" type="ORF">HU200_015479</name>
</gene>
<dbReference type="PANTHER" id="PTHR22904:SF523">
    <property type="entry name" value="STRESS-INDUCED-PHOSPHOPROTEIN 1"/>
    <property type="match status" value="1"/>
</dbReference>
<evidence type="ECO:0000313" key="6">
    <source>
        <dbReference type="Proteomes" id="UP000636709"/>
    </source>
</evidence>